<feature type="repeat" description="ANK" evidence="1">
    <location>
        <begin position="103"/>
        <end position="137"/>
    </location>
</feature>
<dbReference type="Proteomes" id="UP001642484">
    <property type="component" value="Unassembled WGS sequence"/>
</dbReference>
<dbReference type="SMART" id="SM00248">
    <property type="entry name" value="ANK"/>
    <property type="match status" value="6"/>
</dbReference>
<dbReference type="PROSITE" id="PS50088">
    <property type="entry name" value="ANK_REPEAT"/>
    <property type="match status" value="4"/>
</dbReference>
<dbReference type="InterPro" id="IPR036770">
    <property type="entry name" value="Ankyrin_rpt-contain_sf"/>
</dbReference>
<keyword evidence="1" id="KW-0040">ANK repeat</keyword>
<feature type="repeat" description="ANK" evidence="1">
    <location>
        <begin position="68"/>
        <end position="102"/>
    </location>
</feature>
<dbReference type="Pfam" id="PF12796">
    <property type="entry name" value="Ank_2"/>
    <property type="match status" value="1"/>
</dbReference>
<dbReference type="InterPro" id="IPR053080">
    <property type="entry name" value="PP1_regulatory_subunit_27"/>
</dbReference>
<dbReference type="InterPro" id="IPR002110">
    <property type="entry name" value="Ankyrin_rpt"/>
</dbReference>
<evidence type="ECO:0000313" key="3">
    <source>
        <dbReference type="Proteomes" id="UP001642484"/>
    </source>
</evidence>
<dbReference type="PANTHER" id="PTHR46899:SF3">
    <property type="entry name" value="PROTEIN PHOSPHATASE 1 REGULATORY SUBUNIT 27"/>
    <property type="match status" value="1"/>
</dbReference>
<dbReference type="SUPFAM" id="SSF52047">
    <property type="entry name" value="RNI-like"/>
    <property type="match status" value="1"/>
</dbReference>
<dbReference type="PANTHER" id="PTHR46899">
    <property type="entry name" value="PROTEIN PHOSPHATASE 1 REGULATORY SUBUNIT 27"/>
    <property type="match status" value="1"/>
</dbReference>
<keyword evidence="3" id="KW-1185">Reference proteome</keyword>
<sequence length="808" mass="88694">MSLLPPWCGRLCAWNTPSCASGLFNWFGKADEVDGCCHMFDAVEKNSLDALRHFLSVRPHWINQTNDRGCTALHAAAAAEEGNAQIVELLLAARATVNLQDKEGCTALHSAAAAEEGNSQIVELLLATGATVNLQDKKGEAPLHKAARSDSPRIVELLLATAATVNLQDEEGRASLHAAAEIDDSEVIQPLLAAGATVNLQDTEGNTPLHVALLHMKLAKLRTSSAGHTSEHSLSRWEQSSGYNERLLVAAGAKVHLLNQTGKSAWDIAEQKKQVNCLALFRELPVSVSLLSGKHVLCSLKDCARTVKELQEEAQLKLGVHITCLFNASGEKLSEFLTLPEAGIDNGDSLQALVMVEPTDEEMIQEAPTPARAARGSALRFPLAEAADGGHGRGGTLGHPRGHVFPQEAERTRAGSVQPQNAQGKQGTYDLEDPQQLVQFILDANVGLIRLEYLMELCARGQKLRRRQETETEMTSANQPAIVAREELASLEYDEMGNITTFIRDPKPRRVKVTIASISHVWESMEHPDPWGFQLHSVVERCQPMLAEGLVWIFFDYSSLYQYGNRTAAQEQAFRTALEEMHTLYAHEAVQVHILDCLTPKDWRTDGVLPVFAERRGRVTEVATKKLKINITPYASRGWCQAEQQWASLRSSLSGCIPLPPHLFKKRMDQLKFTHRSDTDVVAKLQAKVFEEKVASTKNLMVEDLDEEGLEVLCEALPFYKDLDAIVLNGIELGRDAALAAAGTDATSMQLESCSLTDADIIDIVQVLKGCKRIKELRVANNHFGDEGQRALVELSSVNPGLKIDVLQ</sequence>
<gene>
    <name evidence="2" type="ORF">CCMP2556_LOCUS40706</name>
</gene>
<comment type="caution">
    <text evidence="2">The sequence shown here is derived from an EMBL/GenBank/DDBJ whole genome shotgun (WGS) entry which is preliminary data.</text>
</comment>
<protein>
    <submittedName>
        <fullName evidence="2">Uncharacterized protein</fullName>
    </submittedName>
</protein>
<proteinExistence type="predicted"/>
<dbReference type="Gene3D" id="3.80.10.10">
    <property type="entry name" value="Ribonuclease Inhibitor"/>
    <property type="match status" value="1"/>
</dbReference>
<evidence type="ECO:0000313" key="2">
    <source>
        <dbReference type="EMBL" id="CAK9083518.1"/>
    </source>
</evidence>
<dbReference type="Gene3D" id="1.25.40.20">
    <property type="entry name" value="Ankyrin repeat-containing domain"/>
    <property type="match status" value="2"/>
</dbReference>
<dbReference type="EMBL" id="CAXAMN010024062">
    <property type="protein sequence ID" value="CAK9083518.1"/>
    <property type="molecule type" value="Genomic_DNA"/>
</dbReference>
<reference evidence="2 3" key="1">
    <citation type="submission" date="2024-02" db="EMBL/GenBank/DDBJ databases">
        <authorList>
            <person name="Chen Y."/>
            <person name="Shah S."/>
            <person name="Dougan E. K."/>
            <person name="Thang M."/>
            <person name="Chan C."/>
        </authorList>
    </citation>
    <scope>NUCLEOTIDE SEQUENCE [LARGE SCALE GENOMIC DNA]</scope>
</reference>
<dbReference type="PROSITE" id="PS50297">
    <property type="entry name" value="ANK_REP_REGION"/>
    <property type="match status" value="4"/>
</dbReference>
<dbReference type="InterPro" id="IPR032675">
    <property type="entry name" value="LRR_dom_sf"/>
</dbReference>
<name>A0ABP0Q5L4_9DINO</name>
<feature type="repeat" description="ANK" evidence="1">
    <location>
        <begin position="171"/>
        <end position="203"/>
    </location>
</feature>
<feature type="repeat" description="ANK" evidence="1">
    <location>
        <begin position="138"/>
        <end position="170"/>
    </location>
</feature>
<organism evidence="2 3">
    <name type="scientific">Durusdinium trenchii</name>
    <dbReference type="NCBI Taxonomy" id="1381693"/>
    <lineage>
        <taxon>Eukaryota</taxon>
        <taxon>Sar</taxon>
        <taxon>Alveolata</taxon>
        <taxon>Dinophyceae</taxon>
        <taxon>Suessiales</taxon>
        <taxon>Symbiodiniaceae</taxon>
        <taxon>Durusdinium</taxon>
    </lineage>
</organism>
<accession>A0ABP0Q5L4</accession>
<dbReference type="SUPFAM" id="SSF48403">
    <property type="entry name" value="Ankyrin repeat"/>
    <property type="match status" value="1"/>
</dbReference>
<evidence type="ECO:0000256" key="1">
    <source>
        <dbReference type="PROSITE-ProRule" id="PRU00023"/>
    </source>
</evidence>